<dbReference type="AlphaFoldDB" id="A0A9X0DQT9"/>
<sequence length="54" mass="6243">MAMPNRIPLGKSINHPTLNFSREEFRQHQLSATKQLYDKVVVGAVVFRYARTLI</sequence>
<protein>
    <submittedName>
        <fullName evidence="1">Uncharacterized protein</fullName>
    </submittedName>
</protein>
<evidence type="ECO:0000313" key="1">
    <source>
        <dbReference type="EMBL" id="KAJ8070697.1"/>
    </source>
</evidence>
<keyword evidence="2" id="KW-1185">Reference proteome</keyword>
<gene>
    <name evidence="1" type="ORF">OCU04_001068</name>
</gene>
<proteinExistence type="predicted"/>
<accession>A0A9X0DQT9</accession>
<organism evidence="1 2">
    <name type="scientific">Sclerotinia nivalis</name>
    <dbReference type="NCBI Taxonomy" id="352851"/>
    <lineage>
        <taxon>Eukaryota</taxon>
        <taxon>Fungi</taxon>
        <taxon>Dikarya</taxon>
        <taxon>Ascomycota</taxon>
        <taxon>Pezizomycotina</taxon>
        <taxon>Leotiomycetes</taxon>
        <taxon>Helotiales</taxon>
        <taxon>Sclerotiniaceae</taxon>
        <taxon>Sclerotinia</taxon>
    </lineage>
</organism>
<comment type="caution">
    <text evidence="1">The sequence shown here is derived from an EMBL/GenBank/DDBJ whole genome shotgun (WGS) entry which is preliminary data.</text>
</comment>
<dbReference type="OrthoDB" id="276276at2759"/>
<name>A0A9X0DQT9_9HELO</name>
<reference evidence="1" key="1">
    <citation type="submission" date="2022-11" db="EMBL/GenBank/DDBJ databases">
        <title>Genome Resource of Sclerotinia nivalis Strain SnTB1, a Plant Pathogen Isolated from American Ginseng.</title>
        <authorList>
            <person name="Fan S."/>
        </authorList>
    </citation>
    <scope>NUCLEOTIDE SEQUENCE</scope>
    <source>
        <strain evidence="1">SnTB1</strain>
    </source>
</reference>
<evidence type="ECO:0000313" key="2">
    <source>
        <dbReference type="Proteomes" id="UP001152300"/>
    </source>
</evidence>
<dbReference type="Proteomes" id="UP001152300">
    <property type="component" value="Unassembled WGS sequence"/>
</dbReference>
<dbReference type="EMBL" id="JAPEIS010000001">
    <property type="protein sequence ID" value="KAJ8070697.1"/>
    <property type="molecule type" value="Genomic_DNA"/>
</dbReference>